<protein>
    <submittedName>
        <fullName evidence="5">Serpin family B member 9</fullName>
    </submittedName>
</protein>
<dbReference type="PRINTS" id="PR00676">
    <property type="entry name" value="MASPIN"/>
</dbReference>
<keyword evidence="2" id="KW-0646">Protease inhibitor</keyword>
<dbReference type="GO" id="GO:0071391">
    <property type="term" value="P:cellular response to estrogen stimulus"/>
    <property type="evidence" value="ECO:0007669"/>
    <property type="project" value="Ensembl"/>
</dbReference>
<keyword evidence="6" id="KW-1185">Reference proteome</keyword>
<dbReference type="AlphaFoldDB" id="A0A8C3WI91"/>
<dbReference type="FunFam" id="3.30.497.10:FF:000002">
    <property type="entry name" value="Serpin family B member 6"/>
    <property type="match status" value="1"/>
</dbReference>
<dbReference type="GO" id="GO:0002020">
    <property type="term" value="F:protease binding"/>
    <property type="evidence" value="ECO:0007669"/>
    <property type="project" value="Ensembl"/>
</dbReference>
<keyword evidence="3" id="KW-0722">Serine protease inhibitor</keyword>
<sequence>MDALSEANGTFALRLLKILCQGDPSRNVFYSPVSISCALAMVLLGAKGDTAAQVAQALSLNTGKDIHQDFQALLAELNKPGARYLLRVANKLFGEKSYEFLSTFRESCLRFYDAELEQLSFARASEASRKQINAWVSKKTEGKIPELLPRDSINGQTRLVLVNAVYFKGKWEQQFNKTYTREMPFRVNQKEQRPVQMMFQEGTFRLGRIEEVQAQVLELPYEDEELSLVVLLPDDHVALSEVERRLTFEKLLAWTRPERTRSVEVEVFLPRFKLEADYDLESLLRRLGVADAFQQGAADFSAMAAGGGLSLSAFVHKSLVEVDEEGAEAAAASASLVLMECCAESGPRFCADRPFLFFIRHNKADSILFCGRFSSP</sequence>
<organism evidence="5 6">
    <name type="scientific">Catagonus wagneri</name>
    <name type="common">Chacoan peccary</name>
    <dbReference type="NCBI Taxonomy" id="51154"/>
    <lineage>
        <taxon>Eukaryota</taxon>
        <taxon>Metazoa</taxon>
        <taxon>Chordata</taxon>
        <taxon>Craniata</taxon>
        <taxon>Vertebrata</taxon>
        <taxon>Euteleostomi</taxon>
        <taxon>Mammalia</taxon>
        <taxon>Eutheria</taxon>
        <taxon>Laurasiatheria</taxon>
        <taxon>Artiodactyla</taxon>
        <taxon>Suina</taxon>
        <taxon>Tayassuidae</taxon>
        <taxon>Catagonus</taxon>
    </lineage>
</organism>
<evidence type="ECO:0000256" key="2">
    <source>
        <dbReference type="ARBA" id="ARBA00022690"/>
    </source>
</evidence>
<dbReference type="GO" id="GO:0006955">
    <property type="term" value="P:immune response"/>
    <property type="evidence" value="ECO:0007669"/>
    <property type="project" value="Ensembl"/>
</dbReference>
<dbReference type="InterPro" id="IPR000240">
    <property type="entry name" value="Serpin_B9/Maspin"/>
</dbReference>
<dbReference type="GO" id="GO:0005829">
    <property type="term" value="C:cytosol"/>
    <property type="evidence" value="ECO:0007669"/>
    <property type="project" value="Ensembl"/>
</dbReference>
<gene>
    <name evidence="5" type="primary">SERPINB9</name>
</gene>
<evidence type="ECO:0000259" key="4">
    <source>
        <dbReference type="SMART" id="SM00093"/>
    </source>
</evidence>
<dbReference type="SUPFAM" id="SSF56574">
    <property type="entry name" value="Serpins"/>
    <property type="match status" value="1"/>
</dbReference>
<dbReference type="PANTHER" id="PTHR11461">
    <property type="entry name" value="SERINE PROTEASE INHIBITOR, SERPIN"/>
    <property type="match status" value="1"/>
</dbReference>
<feature type="domain" description="Serpin" evidence="4">
    <location>
        <begin position="13"/>
        <end position="376"/>
    </location>
</feature>
<dbReference type="SMART" id="SM00093">
    <property type="entry name" value="SERPIN"/>
    <property type="match status" value="1"/>
</dbReference>
<dbReference type="PROSITE" id="PS00284">
    <property type="entry name" value="SERPIN"/>
    <property type="match status" value="1"/>
</dbReference>
<evidence type="ECO:0000313" key="6">
    <source>
        <dbReference type="Proteomes" id="UP000694540"/>
    </source>
</evidence>
<dbReference type="GO" id="GO:0005654">
    <property type="term" value="C:nucleoplasm"/>
    <property type="evidence" value="ECO:0007669"/>
    <property type="project" value="Ensembl"/>
</dbReference>
<evidence type="ECO:0000313" key="5">
    <source>
        <dbReference type="Ensembl" id="ENSCWAP00000013304.1"/>
    </source>
</evidence>
<name>A0A8C3WI91_9CETA</name>
<reference evidence="5" key="2">
    <citation type="submission" date="2025-09" db="UniProtKB">
        <authorList>
            <consortium name="Ensembl"/>
        </authorList>
    </citation>
    <scope>IDENTIFICATION</scope>
</reference>
<dbReference type="InterPro" id="IPR000215">
    <property type="entry name" value="Serpin_fam"/>
</dbReference>
<dbReference type="GO" id="GO:0002448">
    <property type="term" value="P:mast cell mediated immunity"/>
    <property type="evidence" value="ECO:0007669"/>
    <property type="project" value="Ensembl"/>
</dbReference>
<proteinExistence type="inferred from homology"/>
<dbReference type="Proteomes" id="UP000694540">
    <property type="component" value="Unplaced"/>
</dbReference>
<dbReference type="GO" id="GO:0004867">
    <property type="term" value="F:serine-type endopeptidase inhibitor activity"/>
    <property type="evidence" value="ECO:0007669"/>
    <property type="project" value="UniProtKB-KW"/>
</dbReference>
<dbReference type="Gene3D" id="2.30.39.10">
    <property type="entry name" value="Alpha-1-antitrypsin, domain 1"/>
    <property type="match status" value="2"/>
</dbReference>
<dbReference type="GO" id="GO:0042270">
    <property type="term" value="P:protection from natural killer cell mediated cytotoxicity"/>
    <property type="evidence" value="ECO:0007669"/>
    <property type="project" value="Ensembl"/>
</dbReference>
<dbReference type="InterPro" id="IPR042178">
    <property type="entry name" value="Serpin_sf_1"/>
</dbReference>
<dbReference type="Gene3D" id="3.30.497.10">
    <property type="entry name" value="Antithrombin, subunit I, domain 2"/>
    <property type="match status" value="1"/>
</dbReference>
<accession>A0A8C3WI91</accession>
<reference evidence="5" key="1">
    <citation type="submission" date="2025-08" db="UniProtKB">
        <authorList>
            <consortium name="Ensembl"/>
        </authorList>
    </citation>
    <scope>IDENTIFICATION</scope>
</reference>
<dbReference type="InterPro" id="IPR042185">
    <property type="entry name" value="Serpin_sf_2"/>
</dbReference>
<dbReference type="Pfam" id="PF00079">
    <property type="entry name" value="Serpin"/>
    <property type="match status" value="1"/>
</dbReference>
<comment type="similarity">
    <text evidence="1">Belongs to the serpin family. Ov-serpin subfamily.</text>
</comment>
<dbReference type="GO" id="GO:0043066">
    <property type="term" value="P:negative regulation of apoptotic process"/>
    <property type="evidence" value="ECO:0007669"/>
    <property type="project" value="Ensembl"/>
</dbReference>
<dbReference type="InterPro" id="IPR036186">
    <property type="entry name" value="Serpin_sf"/>
</dbReference>
<dbReference type="InterPro" id="IPR023796">
    <property type="entry name" value="Serpin_dom"/>
</dbReference>
<evidence type="ECO:0000256" key="1">
    <source>
        <dbReference type="ARBA" id="ARBA00006426"/>
    </source>
</evidence>
<dbReference type="GeneTree" id="ENSGT00940000154931"/>
<dbReference type="GO" id="GO:0005794">
    <property type="term" value="C:Golgi apparatus"/>
    <property type="evidence" value="ECO:0007669"/>
    <property type="project" value="Ensembl"/>
</dbReference>
<dbReference type="GO" id="GO:0005615">
    <property type="term" value="C:extracellular space"/>
    <property type="evidence" value="ECO:0007669"/>
    <property type="project" value="Ensembl"/>
</dbReference>
<dbReference type="InterPro" id="IPR023795">
    <property type="entry name" value="Serpin_CS"/>
</dbReference>
<dbReference type="FunFam" id="2.30.39.10:FF:000014">
    <property type="entry name" value="Serpin family B member 9"/>
    <property type="match status" value="1"/>
</dbReference>
<dbReference type="GO" id="GO:0043027">
    <property type="term" value="F:cysteine-type endopeptidase inhibitor activity involved in apoptotic process"/>
    <property type="evidence" value="ECO:0007669"/>
    <property type="project" value="Ensembl"/>
</dbReference>
<dbReference type="Ensembl" id="ENSCWAT00000014454.1">
    <property type="protein sequence ID" value="ENSCWAP00000013304.1"/>
    <property type="gene ID" value="ENSCWAG00000010349.1"/>
</dbReference>
<evidence type="ECO:0000256" key="3">
    <source>
        <dbReference type="ARBA" id="ARBA00022900"/>
    </source>
</evidence>
<dbReference type="PANTHER" id="PTHR11461:SF350">
    <property type="entry name" value="SERPIN B9"/>
    <property type="match status" value="1"/>
</dbReference>